<keyword evidence="3" id="KW-1185">Reference proteome</keyword>
<dbReference type="InterPro" id="IPR017927">
    <property type="entry name" value="FAD-bd_FR_type"/>
</dbReference>
<dbReference type="InterPro" id="IPR039261">
    <property type="entry name" value="FNR_nucleotide-bd"/>
</dbReference>
<name>A0A7W5FEU3_9ACTN</name>
<dbReference type="RefSeq" id="WP_183221023.1">
    <property type="nucleotide sequence ID" value="NZ_BMPW01000005.1"/>
</dbReference>
<dbReference type="Gene3D" id="2.40.30.10">
    <property type="entry name" value="Translation factors"/>
    <property type="match status" value="1"/>
</dbReference>
<dbReference type="AlphaFoldDB" id="A0A7W5FEU3"/>
<dbReference type="Proteomes" id="UP000590749">
    <property type="component" value="Unassembled WGS sequence"/>
</dbReference>
<evidence type="ECO:0000313" key="3">
    <source>
        <dbReference type="Proteomes" id="UP000590749"/>
    </source>
</evidence>
<sequence>MDDSPRRGGGRRRPAPQLVEVVRVDRITPRLVSVHLGGADLSRFQAAAPTSHIKVFLPAPGQDAPVMPTVTPEGRVWPEGVARPAMRTYTPRAYDAVAGTLEVQFVLHGKGPASEWAGRAKPGDRIALGGPGGRFVADLDAPRWWIAGDESALPAIGCLLDTLPASASAHVHVEAAGPADEIPLLSKADLTVAWRHRPGADGFGDGLHAAAERAPITGATQFWVACEASAMRRIRRTLLARGVAPSALITRGYWRLGAADHPDHDYGDD</sequence>
<dbReference type="GO" id="GO:0016491">
    <property type="term" value="F:oxidoreductase activity"/>
    <property type="evidence" value="ECO:0007669"/>
    <property type="project" value="InterPro"/>
</dbReference>
<dbReference type="InterPro" id="IPR017938">
    <property type="entry name" value="Riboflavin_synthase-like_b-brl"/>
</dbReference>
<dbReference type="SUPFAM" id="SSF63380">
    <property type="entry name" value="Riboflavin synthase domain-like"/>
    <property type="match status" value="1"/>
</dbReference>
<evidence type="ECO:0000313" key="2">
    <source>
        <dbReference type="EMBL" id="MBB3095918.1"/>
    </source>
</evidence>
<dbReference type="PROSITE" id="PS51384">
    <property type="entry name" value="FAD_FR"/>
    <property type="match status" value="1"/>
</dbReference>
<organism evidence="2 3">
    <name type="scientific">Actinoplanes campanulatus</name>
    <dbReference type="NCBI Taxonomy" id="113559"/>
    <lineage>
        <taxon>Bacteria</taxon>
        <taxon>Bacillati</taxon>
        <taxon>Actinomycetota</taxon>
        <taxon>Actinomycetes</taxon>
        <taxon>Micromonosporales</taxon>
        <taxon>Micromonosporaceae</taxon>
        <taxon>Actinoplanes</taxon>
    </lineage>
</organism>
<feature type="domain" description="FAD-binding FR-type" evidence="1">
    <location>
        <begin position="14"/>
        <end position="138"/>
    </location>
</feature>
<dbReference type="Pfam" id="PF08021">
    <property type="entry name" value="FAD_binding_9"/>
    <property type="match status" value="1"/>
</dbReference>
<dbReference type="Gene3D" id="3.40.50.80">
    <property type="entry name" value="Nucleotide-binding domain of ferredoxin-NADP reductase (FNR) module"/>
    <property type="match status" value="1"/>
</dbReference>
<comment type="caution">
    <text evidence="2">The sequence shown here is derived from an EMBL/GenBank/DDBJ whole genome shotgun (WGS) entry which is preliminary data.</text>
</comment>
<dbReference type="InterPro" id="IPR013113">
    <property type="entry name" value="SIP_FAD-bd"/>
</dbReference>
<gene>
    <name evidence="2" type="ORF">FHR83_003588</name>
</gene>
<reference evidence="2 3" key="1">
    <citation type="submission" date="2020-08" db="EMBL/GenBank/DDBJ databases">
        <title>Genomic Encyclopedia of Type Strains, Phase III (KMG-III): the genomes of soil and plant-associated and newly described type strains.</title>
        <authorList>
            <person name="Whitman W."/>
        </authorList>
    </citation>
    <scope>NUCLEOTIDE SEQUENCE [LARGE SCALE GENOMIC DNA]</scope>
    <source>
        <strain evidence="2 3">CECT 3287</strain>
    </source>
</reference>
<protein>
    <submittedName>
        <fullName evidence="2">NADPH-dependent ferric siderophore reductase</fullName>
    </submittedName>
</protein>
<dbReference type="PANTHER" id="PTHR30157:SF0">
    <property type="entry name" value="NADPH-DEPENDENT FERRIC-CHELATE REDUCTASE"/>
    <property type="match status" value="1"/>
</dbReference>
<dbReference type="InterPro" id="IPR039374">
    <property type="entry name" value="SIP_fam"/>
</dbReference>
<dbReference type="CDD" id="cd06193">
    <property type="entry name" value="siderophore_interacting"/>
    <property type="match status" value="1"/>
</dbReference>
<accession>A0A7W5FEU3</accession>
<proteinExistence type="predicted"/>
<evidence type="ECO:0000259" key="1">
    <source>
        <dbReference type="PROSITE" id="PS51384"/>
    </source>
</evidence>
<dbReference type="InterPro" id="IPR007037">
    <property type="entry name" value="SIP_rossman_dom"/>
</dbReference>
<dbReference type="PANTHER" id="PTHR30157">
    <property type="entry name" value="FERRIC REDUCTASE, NADPH-DEPENDENT"/>
    <property type="match status" value="1"/>
</dbReference>
<dbReference type="EMBL" id="JACHXF010000007">
    <property type="protein sequence ID" value="MBB3095918.1"/>
    <property type="molecule type" value="Genomic_DNA"/>
</dbReference>
<dbReference type="Pfam" id="PF04954">
    <property type="entry name" value="SIP"/>
    <property type="match status" value="1"/>
</dbReference>